<dbReference type="GO" id="GO:0003677">
    <property type="term" value="F:DNA binding"/>
    <property type="evidence" value="ECO:0007669"/>
    <property type="project" value="InterPro"/>
</dbReference>
<dbReference type="PROSITE" id="PS51257">
    <property type="entry name" value="PROKAR_LIPOPROTEIN"/>
    <property type="match status" value="1"/>
</dbReference>
<dbReference type="CDD" id="cd07731">
    <property type="entry name" value="ComA-like_MBL-fold"/>
    <property type="match status" value="1"/>
</dbReference>
<dbReference type="PANTHER" id="PTHR30619:SF7">
    <property type="entry name" value="BETA-LACTAMASE DOMAIN PROTEIN"/>
    <property type="match status" value="1"/>
</dbReference>
<dbReference type="InterPro" id="IPR003583">
    <property type="entry name" value="Hlx-hairpin-Hlx_DNA-bd_motif"/>
</dbReference>
<dbReference type="GO" id="GO:0016787">
    <property type="term" value="F:hydrolase activity"/>
    <property type="evidence" value="ECO:0007669"/>
    <property type="project" value="UniProtKB-KW"/>
</dbReference>
<dbReference type="Gene3D" id="3.60.15.10">
    <property type="entry name" value="Ribonuclease Z/Hydroxyacylglutathione hydrolase-like"/>
    <property type="match status" value="1"/>
</dbReference>
<gene>
    <name evidence="5" type="ORF">DES38_102321</name>
</gene>
<dbReference type="EMBL" id="QJJR01000002">
    <property type="protein sequence ID" value="PXW92737.1"/>
    <property type="molecule type" value="Genomic_DNA"/>
</dbReference>
<accession>A0A2V3WH06</accession>
<dbReference type="SUPFAM" id="SSF56281">
    <property type="entry name" value="Metallo-hydrolase/oxidoreductase"/>
    <property type="match status" value="1"/>
</dbReference>
<dbReference type="InterPro" id="IPR035681">
    <property type="entry name" value="ComA-like_MBL"/>
</dbReference>
<keyword evidence="2" id="KW-0732">Signal</keyword>
<dbReference type="InterPro" id="IPR010994">
    <property type="entry name" value="RuvA_2-like"/>
</dbReference>
<feature type="region of interest" description="Disordered" evidence="1">
    <location>
        <begin position="342"/>
        <end position="368"/>
    </location>
</feature>
<proteinExistence type="predicted"/>
<feature type="signal peptide" evidence="2">
    <location>
        <begin position="1"/>
        <end position="23"/>
    </location>
</feature>
<feature type="domain" description="Helix-hairpin-helix DNA-binding motif class 1" evidence="3">
    <location>
        <begin position="386"/>
        <end position="405"/>
    </location>
</feature>
<dbReference type="Proteomes" id="UP000247922">
    <property type="component" value="Unassembled WGS sequence"/>
</dbReference>
<evidence type="ECO:0000256" key="1">
    <source>
        <dbReference type="SAM" id="MobiDB-lite"/>
    </source>
</evidence>
<dbReference type="RefSeq" id="WP_110250607.1">
    <property type="nucleotide sequence ID" value="NZ_QJJR01000002.1"/>
</dbReference>
<dbReference type="InterPro" id="IPR001279">
    <property type="entry name" value="Metallo-B-lactamas"/>
</dbReference>
<reference evidence="5 6" key="1">
    <citation type="submission" date="2018-05" db="EMBL/GenBank/DDBJ databases">
        <title>Genomic Encyclopedia of Type Strains, Phase IV (KMG-IV): sequencing the most valuable type-strain genomes for metagenomic binning, comparative biology and taxonomic classification.</title>
        <authorList>
            <person name="Goeker M."/>
        </authorList>
    </citation>
    <scope>NUCLEOTIDE SEQUENCE [LARGE SCALE GENOMIC DNA]</scope>
    <source>
        <strain evidence="5 6">DSM 22440</strain>
    </source>
</reference>
<feature type="domain" description="Metallo-beta-lactamase" evidence="4">
    <location>
        <begin position="99"/>
        <end position="287"/>
    </location>
</feature>
<organism evidence="5 6">
    <name type="scientific">Streptohalobacillus salinus</name>
    <dbReference type="NCBI Taxonomy" id="621096"/>
    <lineage>
        <taxon>Bacteria</taxon>
        <taxon>Bacillati</taxon>
        <taxon>Bacillota</taxon>
        <taxon>Bacilli</taxon>
        <taxon>Bacillales</taxon>
        <taxon>Bacillaceae</taxon>
        <taxon>Streptohalobacillus</taxon>
    </lineage>
</organism>
<dbReference type="OrthoDB" id="9761531at2"/>
<dbReference type="SMART" id="SM00849">
    <property type="entry name" value="Lactamase_B"/>
    <property type="match status" value="1"/>
</dbReference>
<dbReference type="AlphaFoldDB" id="A0A2V3WH06"/>
<protein>
    <submittedName>
        <fullName evidence="5">Beta-lactamase superfamily II metal-dependent hydrolase</fullName>
    </submittedName>
</protein>
<feature type="compositionally biased region" description="Polar residues" evidence="1">
    <location>
        <begin position="354"/>
        <end position="363"/>
    </location>
</feature>
<dbReference type="PANTHER" id="PTHR30619">
    <property type="entry name" value="DNA INTERNALIZATION/COMPETENCE PROTEIN COMEC/REC2"/>
    <property type="match status" value="1"/>
</dbReference>
<dbReference type="Gene3D" id="1.10.150.320">
    <property type="entry name" value="Photosystem II 12 kDa extrinsic protein"/>
    <property type="match status" value="1"/>
</dbReference>
<dbReference type="SMART" id="SM00278">
    <property type="entry name" value="HhH1"/>
    <property type="match status" value="2"/>
</dbReference>
<dbReference type="Pfam" id="PF00753">
    <property type="entry name" value="Lactamase_B"/>
    <property type="match status" value="1"/>
</dbReference>
<dbReference type="InterPro" id="IPR036866">
    <property type="entry name" value="RibonucZ/Hydroxyglut_hydro"/>
</dbReference>
<dbReference type="GO" id="GO:0006281">
    <property type="term" value="P:DNA repair"/>
    <property type="evidence" value="ECO:0007669"/>
    <property type="project" value="InterPro"/>
</dbReference>
<dbReference type="InterPro" id="IPR052159">
    <property type="entry name" value="Competence_DNA_uptake"/>
</dbReference>
<evidence type="ECO:0000313" key="6">
    <source>
        <dbReference type="Proteomes" id="UP000247922"/>
    </source>
</evidence>
<dbReference type="Pfam" id="PF12836">
    <property type="entry name" value="HHH_3"/>
    <property type="match status" value="1"/>
</dbReference>
<dbReference type="SUPFAM" id="SSF47781">
    <property type="entry name" value="RuvA domain 2-like"/>
    <property type="match status" value="1"/>
</dbReference>
<evidence type="ECO:0000259" key="3">
    <source>
        <dbReference type="SMART" id="SM00278"/>
    </source>
</evidence>
<evidence type="ECO:0000259" key="4">
    <source>
        <dbReference type="SMART" id="SM00849"/>
    </source>
</evidence>
<name>A0A2V3WH06_9BACI</name>
<sequence length="437" mass="47941">MKKHFLIIIVVILTLVGCGTTPATSNEQEVTSNREDIKTYNENVERNDQERNTEDNENVITNDALERDETQRIEDDAQQENPDRLDVKPMQVHFIDVGQGDATLIKSGTHTILFDAGNWNNRDAIDYIHNLGITQLDLVIASHPDADHIGQLPLIFNELVVDEVWMNGVESTSRTFERTIELILEKDINYHEPNVGEEALLGDMTIQIVAPVNRKNDANEDSLAIKLSHGAINVLLTGDAGVASEQAMIEHFDVESEFLQLGHHGSNTSTSLAFLQAVQPEVVVISVGANNSYGHPHPDVLHRLGEVGTDVYLTSKHGTVVFSSTGESYQLVSVDNKASTEVNSGEIKQEEVTENQPAKQISPSDDAGKANEVGADCIDINQAPLTALTAIKHIGEVRAEALVNLRPFQSVDELTRISGIGPSRLKDIKAENKACVR</sequence>
<evidence type="ECO:0000256" key="2">
    <source>
        <dbReference type="SAM" id="SignalP"/>
    </source>
</evidence>
<keyword evidence="6" id="KW-1185">Reference proteome</keyword>
<feature type="chain" id="PRO_5016053592" evidence="2">
    <location>
        <begin position="24"/>
        <end position="437"/>
    </location>
</feature>
<feature type="domain" description="Helix-hairpin-helix DNA-binding motif class 1" evidence="3">
    <location>
        <begin position="412"/>
        <end position="431"/>
    </location>
</feature>
<keyword evidence="5" id="KW-0378">Hydrolase</keyword>
<comment type="caution">
    <text evidence="5">The sequence shown here is derived from an EMBL/GenBank/DDBJ whole genome shotgun (WGS) entry which is preliminary data.</text>
</comment>
<evidence type="ECO:0000313" key="5">
    <source>
        <dbReference type="EMBL" id="PXW92737.1"/>
    </source>
</evidence>